<dbReference type="KEGG" id="psw:LK03_06905"/>
<dbReference type="eggNOG" id="COG1495">
    <property type="taxonomic scope" value="Bacteria"/>
</dbReference>
<dbReference type="GO" id="GO:0009055">
    <property type="term" value="F:electron transfer activity"/>
    <property type="evidence" value="ECO:0007669"/>
    <property type="project" value="UniProtKB-UniRule"/>
</dbReference>
<keyword evidence="17" id="KW-1185">Reference proteome</keyword>
<feature type="topological domain" description="Periplasmic" evidence="14">
    <location>
        <begin position="27"/>
        <end position="44"/>
    </location>
</feature>
<feature type="disulfide bond" description="Redox-active" evidence="14">
    <location>
        <begin position="100"/>
        <end position="126"/>
    </location>
</feature>
<keyword evidence="12 14" id="KW-0143">Chaperone</keyword>
<keyword evidence="7 14" id="KW-0249">Electron transport</keyword>
<dbReference type="PANTHER" id="PTHR36570:SF3">
    <property type="entry name" value="DISULFIDE BOND FORMATION PROTEIN B"/>
    <property type="match status" value="1"/>
</dbReference>
<feature type="topological domain" description="Cytoplasmic" evidence="14">
    <location>
        <begin position="160"/>
        <end position="168"/>
    </location>
</feature>
<evidence type="ECO:0000256" key="4">
    <source>
        <dbReference type="ARBA" id="ARBA00022475"/>
    </source>
</evidence>
<evidence type="ECO:0000256" key="3">
    <source>
        <dbReference type="ARBA" id="ARBA00022448"/>
    </source>
</evidence>
<dbReference type="GO" id="GO:0006457">
    <property type="term" value="P:protein folding"/>
    <property type="evidence" value="ECO:0007669"/>
    <property type="project" value="InterPro"/>
</dbReference>
<accession>A0A089WI87</accession>
<dbReference type="Gene3D" id="1.20.1550.10">
    <property type="entry name" value="DsbB-like"/>
    <property type="match status" value="1"/>
</dbReference>
<dbReference type="SUPFAM" id="SSF158442">
    <property type="entry name" value="DsbB-like"/>
    <property type="match status" value="1"/>
</dbReference>
<keyword evidence="8 14" id="KW-1133">Transmembrane helix</keyword>
<dbReference type="GO" id="GO:0016740">
    <property type="term" value="F:transferase activity"/>
    <property type="evidence" value="ECO:0007669"/>
    <property type="project" value="UniProtKB-KW"/>
</dbReference>
<dbReference type="InterPro" id="IPR023380">
    <property type="entry name" value="DsbB-like_sf"/>
</dbReference>
<evidence type="ECO:0000256" key="8">
    <source>
        <dbReference type="ARBA" id="ARBA00022989"/>
    </source>
</evidence>
<evidence type="ECO:0000256" key="13">
    <source>
        <dbReference type="ARBA" id="ARBA00023284"/>
    </source>
</evidence>
<dbReference type="PANTHER" id="PTHR36570">
    <property type="entry name" value="DISULFIDE BOND FORMATION PROTEIN B"/>
    <property type="match status" value="1"/>
</dbReference>
<feature type="transmembrane region" description="Helical" evidence="15">
    <location>
        <begin position="141"/>
        <end position="159"/>
    </location>
</feature>
<feature type="topological domain" description="Cytoplasmic" evidence="14">
    <location>
        <begin position="1"/>
        <end position="9"/>
    </location>
</feature>
<dbReference type="OrthoDB" id="3711263at2"/>
<comment type="similarity">
    <text evidence="2 14">Belongs to the DsbB family.</text>
</comment>
<keyword evidence="5" id="KW-0997">Cell inner membrane</keyword>
<comment type="subcellular location">
    <subcellularLocation>
        <location evidence="1">Cell inner membrane</location>
        <topology evidence="1">Multi-pass membrane protein</topology>
    </subcellularLocation>
    <subcellularLocation>
        <location evidence="14">Cell membrane</location>
        <topology evidence="14">Multi-pass membrane protein</topology>
    </subcellularLocation>
</comment>
<keyword evidence="6 14" id="KW-0812">Transmembrane</keyword>
<keyword evidence="11 14" id="KW-1015">Disulfide bond</keyword>
<keyword evidence="4 14" id="KW-1003">Cell membrane</keyword>
<keyword evidence="13 14" id="KW-0676">Redox-active center</keyword>
<dbReference type="STRING" id="157783.LK03_06905"/>
<keyword evidence="16" id="KW-0808">Transferase</keyword>
<dbReference type="InterPro" id="IPR050183">
    <property type="entry name" value="DsbB"/>
</dbReference>
<keyword evidence="10 14" id="KW-0472">Membrane</keyword>
<dbReference type="RefSeq" id="WP_038411645.1">
    <property type="nucleotide sequence ID" value="NZ_CP009455.1"/>
</dbReference>
<evidence type="ECO:0000256" key="6">
    <source>
        <dbReference type="ARBA" id="ARBA00022692"/>
    </source>
</evidence>
<feature type="transmembrane region" description="Helical" evidence="15">
    <location>
        <begin position="40"/>
        <end position="60"/>
    </location>
</feature>
<gene>
    <name evidence="14" type="primary">dsbB</name>
    <name evidence="16" type="ORF">LK03_06905</name>
</gene>
<dbReference type="InterPro" id="IPR022920">
    <property type="entry name" value="Disulphide_bond_form_DsbB"/>
</dbReference>
<evidence type="ECO:0000256" key="2">
    <source>
        <dbReference type="ARBA" id="ARBA00008823"/>
    </source>
</evidence>
<evidence type="ECO:0000256" key="10">
    <source>
        <dbReference type="ARBA" id="ARBA00023136"/>
    </source>
</evidence>
<feature type="topological domain" description="Periplasmic" evidence="14">
    <location>
        <begin position="86"/>
        <end position="140"/>
    </location>
</feature>
<evidence type="ECO:0000256" key="14">
    <source>
        <dbReference type="HAMAP-Rule" id="MF_00286"/>
    </source>
</evidence>
<dbReference type="HAMAP" id="MF_00286">
    <property type="entry name" value="DsbB"/>
    <property type="match status" value="1"/>
</dbReference>
<evidence type="ECO:0000256" key="7">
    <source>
        <dbReference type="ARBA" id="ARBA00022982"/>
    </source>
</evidence>
<reference evidence="16 17" key="1">
    <citation type="submission" date="2014-09" db="EMBL/GenBank/DDBJ databases">
        <authorList>
            <person name="Chan K.-G."/>
        </authorList>
    </citation>
    <scope>NUCLEOTIDE SEQUENCE [LARGE SCALE GENOMIC DNA]</scope>
    <source>
        <strain evidence="16 17">ND07</strain>
    </source>
</reference>
<dbReference type="GO" id="GO:0015035">
    <property type="term" value="F:protein-disulfide reductase activity"/>
    <property type="evidence" value="ECO:0007669"/>
    <property type="project" value="UniProtKB-UniRule"/>
</dbReference>
<evidence type="ECO:0000313" key="17">
    <source>
        <dbReference type="Proteomes" id="UP000029493"/>
    </source>
</evidence>
<dbReference type="AlphaFoldDB" id="A0A089WI87"/>
<protein>
    <recommendedName>
        <fullName evidence="14">Disulfide bond formation protein B</fullName>
    </recommendedName>
    <alternativeName>
        <fullName evidence="14">Disulfide oxidoreductase</fullName>
    </alternativeName>
</protein>
<keyword evidence="3 14" id="KW-0813">Transport</keyword>
<evidence type="ECO:0000256" key="12">
    <source>
        <dbReference type="ARBA" id="ARBA00023186"/>
    </source>
</evidence>
<dbReference type="EMBL" id="CP009455">
    <property type="protein sequence ID" value="AIR89015.1"/>
    <property type="molecule type" value="Genomic_DNA"/>
</dbReference>
<evidence type="ECO:0000256" key="1">
    <source>
        <dbReference type="ARBA" id="ARBA00004429"/>
    </source>
</evidence>
<evidence type="ECO:0000256" key="11">
    <source>
        <dbReference type="ARBA" id="ARBA00023157"/>
    </source>
</evidence>
<evidence type="ECO:0000256" key="15">
    <source>
        <dbReference type="SAM" id="Phobius"/>
    </source>
</evidence>
<evidence type="ECO:0000256" key="5">
    <source>
        <dbReference type="ARBA" id="ARBA00022519"/>
    </source>
</evidence>
<comment type="caution">
    <text evidence="14">Lacks conserved residue(s) required for the propagation of feature annotation.</text>
</comment>
<keyword evidence="9 14" id="KW-0560">Oxidoreductase</keyword>
<proteinExistence type="inferred from homology"/>
<name>A0A089WI87_9PSED</name>
<dbReference type="Pfam" id="PF02600">
    <property type="entry name" value="DsbB"/>
    <property type="match status" value="1"/>
</dbReference>
<organism evidence="16 17">
    <name type="scientific">Pseudomonas cremoricolorata</name>
    <dbReference type="NCBI Taxonomy" id="157783"/>
    <lineage>
        <taxon>Bacteria</taxon>
        <taxon>Pseudomonadati</taxon>
        <taxon>Pseudomonadota</taxon>
        <taxon>Gammaproteobacteria</taxon>
        <taxon>Pseudomonadales</taxon>
        <taxon>Pseudomonadaceae</taxon>
        <taxon>Pseudomonas</taxon>
    </lineage>
</organism>
<dbReference type="InterPro" id="IPR003752">
    <property type="entry name" value="DiS_bond_form_DsbB/BdbC"/>
</dbReference>
<comment type="function">
    <text evidence="14">Required for disulfide bond formation in some periplasmic proteins. Acts by oxidizing the DsbA protein.</text>
</comment>
<sequence length="168" mass="18412">MSLARLRTLFFPASLASLIVLVGSIKLESMVGLTPCALCYSQRALLGVYLLLGICAVIYSPSLRSDRNYARTLLLSAGLGAWLAGRQVWLQSESWSALSCPSPVPTLSELPLGQALYRLLLGAPECAPINWSFLDLTLPEWSLLAFLVLACLPLSFLLAQRLRMLMRD</sequence>
<dbReference type="Proteomes" id="UP000029493">
    <property type="component" value="Chromosome"/>
</dbReference>
<dbReference type="GO" id="GO:0005886">
    <property type="term" value="C:plasma membrane"/>
    <property type="evidence" value="ECO:0007669"/>
    <property type="project" value="UniProtKB-SubCell"/>
</dbReference>
<feature type="disulfide bond" description="Redox-active" evidence="14">
    <location>
        <begin position="36"/>
        <end position="39"/>
    </location>
</feature>
<evidence type="ECO:0000313" key="16">
    <source>
        <dbReference type="EMBL" id="AIR89015.1"/>
    </source>
</evidence>
<evidence type="ECO:0000256" key="9">
    <source>
        <dbReference type="ARBA" id="ARBA00023002"/>
    </source>
</evidence>